<protein>
    <submittedName>
        <fullName evidence="1">Uncharacterized protein</fullName>
    </submittedName>
</protein>
<dbReference type="PANTHER" id="PTHR28096">
    <property type="entry name" value="PROTEIN FAF1"/>
    <property type="match status" value="1"/>
</dbReference>
<comment type="caution">
    <text evidence="1">The sequence shown here is derived from an EMBL/GenBank/DDBJ whole genome shotgun (WGS) entry which is preliminary data.</text>
</comment>
<dbReference type="InterPro" id="IPR027973">
    <property type="entry name" value="FSAF1-like"/>
</dbReference>
<accession>A0A8S9R465</accession>
<dbReference type="GO" id="GO:0000462">
    <property type="term" value="P:maturation of SSU-rRNA from tricistronic rRNA transcript (SSU-rRNA, 5.8S rRNA, LSU-rRNA)"/>
    <property type="evidence" value="ECO:0007669"/>
    <property type="project" value="TreeGrafter"/>
</dbReference>
<dbReference type="GO" id="GO:0005730">
    <property type="term" value="C:nucleolus"/>
    <property type="evidence" value="ECO:0007669"/>
    <property type="project" value="TreeGrafter"/>
</dbReference>
<dbReference type="PANTHER" id="PTHR28096:SF1">
    <property type="entry name" value="PROTEIN FAF1"/>
    <property type="match status" value="1"/>
</dbReference>
<dbReference type="Proteomes" id="UP000712600">
    <property type="component" value="Unassembled WGS sequence"/>
</dbReference>
<dbReference type="Pfam" id="PF15375">
    <property type="entry name" value="FSAF1"/>
    <property type="match status" value="2"/>
</dbReference>
<reference evidence="1" key="1">
    <citation type="submission" date="2019-12" db="EMBL/GenBank/DDBJ databases">
        <title>Genome sequencing and annotation of Brassica cretica.</title>
        <authorList>
            <person name="Studholme D.J."/>
            <person name="Sarris P."/>
        </authorList>
    </citation>
    <scope>NUCLEOTIDE SEQUENCE</scope>
    <source>
        <strain evidence="1">PFS-109/04</strain>
        <tissue evidence="1">Leaf</tissue>
    </source>
</reference>
<dbReference type="AlphaFoldDB" id="A0A8S9R465"/>
<proteinExistence type="predicted"/>
<dbReference type="InterPro" id="IPR053030">
    <property type="entry name" value="Ribosomal_biogenesis_FAF1-like"/>
</dbReference>
<organism evidence="1 2">
    <name type="scientific">Brassica cretica</name>
    <name type="common">Mustard</name>
    <dbReference type="NCBI Taxonomy" id="69181"/>
    <lineage>
        <taxon>Eukaryota</taxon>
        <taxon>Viridiplantae</taxon>
        <taxon>Streptophyta</taxon>
        <taxon>Embryophyta</taxon>
        <taxon>Tracheophyta</taxon>
        <taxon>Spermatophyta</taxon>
        <taxon>Magnoliopsida</taxon>
        <taxon>eudicotyledons</taxon>
        <taxon>Gunneridae</taxon>
        <taxon>Pentapetalae</taxon>
        <taxon>rosids</taxon>
        <taxon>malvids</taxon>
        <taxon>Brassicales</taxon>
        <taxon>Brassicaceae</taxon>
        <taxon>Brassiceae</taxon>
        <taxon>Brassica</taxon>
    </lineage>
</organism>
<sequence length="223" mass="24842">MYNRKPMAKNKQAMDDDDAVDPNMSFKNIMKDVQHFAIKHMTWKDKKALENQKVTELGGKNRAEMILLITNSVGRTPIDSNQNMYNRKPMAKNKQAMDDDAVDPNMSFKNIMKDVQHFAIKHMTWKDKKALENQKVTELGGKSIFVINSPFDSTFTRLSPPEQSHPPAIISFPAISSGPQTCSAGQFYPSHGFPASSSTSLSTTSIHGSLSLSHGGPFRILVV</sequence>
<evidence type="ECO:0000313" key="1">
    <source>
        <dbReference type="EMBL" id="KAF3557420.1"/>
    </source>
</evidence>
<gene>
    <name evidence="1" type="ORF">F2Q69_00010695</name>
</gene>
<name>A0A8S9R465_BRACR</name>
<dbReference type="EMBL" id="QGKX02000996">
    <property type="protein sequence ID" value="KAF3557420.1"/>
    <property type="molecule type" value="Genomic_DNA"/>
</dbReference>
<evidence type="ECO:0000313" key="2">
    <source>
        <dbReference type="Proteomes" id="UP000712600"/>
    </source>
</evidence>